<feature type="signal peptide" evidence="1">
    <location>
        <begin position="1"/>
        <end position="26"/>
    </location>
</feature>
<dbReference type="InterPro" id="IPR008979">
    <property type="entry name" value="Galactose-bd-like_sf"/>
</dbReference>
<keyword evidence="3" id="KW-1185">Reference proteome</keyword>
<gene>
    <name evidence="2" type="ORF">H9L12_06585</name>
</gene>
<evidence type="ECO:0000313" key="3">
    <source>
        <dbReference type="Proteomes" id="UP000515955"/>
    </source>
</evidence>
<reference evidence="2 3" key="1">
    <citation type="submission" date="2020-08" db="EMBL/GenBank/DDBJ databases">
        <title>Genome sequence of Sphingomonas rhizophila KACC 19189T.</title>
        <authorList>
            <person name="Hyun D.-W."/>
            <person name="Bae J.-W."/>
        </authorList>
    </citation>
    <scope>NUCLEOTIDE SEQUENCE [LARGE SCALE GENOMIC DNA]</scope>
    <source>
        <strain evidence="2 3">KACC 19189</strain>
    </source>
</reference>
<dbReference type="KEGG" id="srhi:H9L12_06585"/>
<name>A0A7G9S8A3_9SPHN</name>
<proteinExistence type="predicted"/>
<evidence type="ECO:0000313" key="2">
    <source>
        <dbReference type="EMBL" id="QNN64078.1"/>
    </source>
</evidence>
<evidence type="ECO:0000256" key="1">
    <source>
        <dbReference type="SAM" id="SignalP"/>
    </source>
</evidence>
<organism evidence="2 3">
    <name type="scientific">Sphingomonas rhizophila</name>
    <dbReference type="NCBI Taxonomy" id="2071607"/>
    <lineage>
        <taxon>Bacteria</taxon>
        <taxon>Pseudomonadati</taxon>
        <taxon>Pseudomonadota</taxon>
        <taxon>Alphaproteobacteria</taxon>
        <taxon>Sphingomonadales</taxon>
        <taxon>Sphingomonadaceae</taxon>
        <taxon>Sphingomonas</taxon>
    </lineage>
</organism>
<dbReference type="EMBL" id="CP060717">
    <property type="protein sequence ID" value="QNN64078.1"/>
    <property type="molecule type" value="Genomic_DNA"/>
</dbReference>
<dbReference type="Gene3D" id="2.60.120.430">
    <property type="entry name" value="Galactose-binding lectin"/>
    <property type="match status" value="1"/>
</dbReference>
<dbReference type="AlphaFoldDB" id="A0A7G9S8A3"/>
<dbReference type="SUPFAM" id="SSF49785">
    <property type="entry name" value="Galactose-binding domain-like"/>
    <property type="match status" value="1"/>
</dbReference>
<feature type="chain" id="PRO_5028864550" evidence="1">
    <location>
        <begin position="27"/>
        <end position="197"/>
    </location>
</feature>
<dbReference type="RefSeq" id="WP_187541078.1">
    <property type="nucleotide sequence ID" value="NZ_CP060717.1"/>
</dbReference>
<sequence length="197" mass="21652">MMRSFCPAIRRLAIVALGLTWPGAVAVAAKPPPTDNIIADFNSGRKPNNLGGDFGCWISDPADSAQGCIEAFDRGALRVIYSVDSDKPAFGGIWMRLQNLDATQYDRLVLRVRGDAGMGSTATFKVELKDAMDRSSSTYVRGITDQWQDISIPLGDFQGMANRKKLKEFVIVIEDRTATAKRGMFYIDEIRLAKPTA</sequence>
<keyword evidence="1" id="KW-0732">Signal</keyword>
<dbReference type="Proteomes" id="UP000515955">
    <property type="component" value="Chromosome"/>
</dbReference>
<protein>
    <submittedName>
        <fullName evidence="2">CIA30 family protein</fullName>
    </submittedName>
</protein>
<accession>A0A7G9S8A3</accession>